<feature type="transmembrane region" description="Helical" evidence="7">
    <location>
        <begin position="241"/>
        <end position="257"/>
    </location>
</feature>
<dbReference type="AlphaFoldDB" id="A0A7X0LMF0"/>
<dbReference type="PANTHER" id="PTHR40074:SF2">
    <property type="entry name" value="O-ACETYLTRANSFERASE WECH"/>
    <property type="match status" value="1"/>
</dbReference>
<dbReference type="PANTHER" id="PTHR40074">
    <property type="entry name" value="O-ACETYLTRANSFERASE WECH"/>
    <property type="match status" value="1"/>
</dbReference>
<feature type="transmembrane region" description="Helical" evidence="7">
    <location>
        <begin position="156"/>
        <end position="176"/>
    </location>
</feature>
<dbReference type="InterPro" id="IPR002656">
    <property type="entry name" value="Acyl_transf_3_dom"/>
</dbReference>
<evidence type="ECO:0000313" key="9">
    <source>
        <dbReference type="EMBL" id="MBB6431566.1"/>
    </source>
</evidence>
<comment type="subcellular location">
    <subcellularLocation>
        <location evidence="1">Cell membrane</location>
        <topology evidence="1">Multi-pass membrane protein</topology>
    </subcellularLocation>
</comment>
<evidence type="ECO:0000256" key="7">
    <source>
        <dbReference type="SAM" id="Phobius"/>
    </source>
</evidence>
<dbReference type="GO" id="GO:0005886">
    <property type="term" value="C:plasma membrane"/>
    <property type="evidence" value="ECO:0007669"/>
    <property type="project" value="UniProtKB-SubCell"/>
</dbReference>
<feature type="transmembrane region" description="Helical" evidence="7">
    <location>
        <begin position="208"/>
        <end position="229"/>
    </location>
</feature>
<evidence type="ECO:0000256" key="6">
    <source>
        <dbReference type="ARBA" id="ARBA00023136"/>
    </source>
</evidence>
<proteinExistence type="inferred from homology"/>
<feature type="transmembrane region" description="Helical" evidence="7">
    <location>
        <begin position="345"/>
        <end position="362"/>
    </location>
</feature>
<dbReference type="RefSeq" id="WP_184679023.1">
    <property type="nucleotide sequence ID" value="NZ_JACHGY010000001.1"/>
</dbReference>
<dbReference type="Pfam" id="PF01757">
    <property type="entry name" value="Acyl_transf_3"/>
    <property type="match status" value="1"/>
</dbReference>
<feature type="transmembrane region" description="Helical" evidence="7">
    <location>
        <begin position="296"/>
        <end position="314"/>
    </location>
</feature>
<evidence type="ECO:0000313" key="10">
    <source>
        <dbReference type="Proteomes" id="UP000541810"/>
    </source>
</evidence>
<keyword evidence="4 7" id="KW-0812">Transmembrane</keyword>
<evidence type="ECO:0000256" key="4">
    <source>
        <dbReference type="ARBA" id="ARBA00022692"/>
    </source>
</evidence>
<keyword evidence="3" id="KW-1003">Cell membrane</keyword>
<feature type="transmembrane region" description="Helical" evidence="7">
    <location>
        <begin position="126"/>
        <end position="149"/>
    </location>
</feature>
<organism evidence="9 10">
    <name type="scientific">Algisphaera agarilytica</name>
    <dbReference type="NCBI Taxonomy" id="1385975"/>
    <lineage>
        <taxon>Bacteria</taxon>
        <taxon>Pseudomonadati</taxon>
        <taxon>Planctomycetota</taxon>
        <taxon>Phycisphaerae</taxon>
        <taxon>Phycisphaerales</taxon>
        <taxon>Phycisphaeraceae</taxon>
        <taxon>Algisphaera</taxon>
    </lineage>
</organism>
<feature type="transmembrane region" description="Helical" evidence="7">
    <location>
        <begin position="44"/>
        <end position="64"/>
    </location>
</feature>
<evidence type="ECO:0000256" key="1">
    <source>
        <dbReference type="ARBA" id="ARBA00004651"/>
    </source>
</evidence>
<accession>A0A7X0LMF0</accession>
<dbReference type="Proteomes" id="UP000541810">
    <property type="component" value="Unassembled WGS sequence"/>
</dbReference>
<evidence type="ECO:0000256" key="2">
    <source>
        <dbReference type="ARBA" id="ARBA00007400"/>
    </source>
</evidence>
<name>A0A7X0LMF0_9BACT</name>
<reference evidence="9 10" key="1">
    <citation type="submission" date="2020-08" db="EMBL/GenBank/DDBJ databases">
        <title>Genomic Encyclopedia of Type Strains, Phase IV (KMG-IV): sequencing the most valuable type-strain genomes for metagenomic binning, comparative biology and taxonomic classification.</title>
        <authorList>
            <person name="Goeker M."/>
        </authorList>
    </citation>
    <scope>NUCLEOTIDE SEQUENCE [LARGE SCALE GENOMIC DNA]</scope>
    <source>
        <strain evidence="9 10">DSM 103725</strain>
    </source>
</reference>
<dbReference type="GO" id="GO:0009246">
    <property type="term" value="P:enterobacterial common antigen biosynthetic process"/>
    <property type="evidence" value="ECO:0007669"/>
    <property type="project" value="TreeGrafter"/>
</dbReference>
<keyword evidence="9" id="KW-0808">Transferase</keyword>
<evidence type="ECO:0000259" key="8">
    <source>
        <dbReference type="Pfam" id="PF01757"/>
    </source>
</evidence>
<comment type="similarity">
    <text evidence="2">Belongs to the acyltransferase 3 family.</text>
</comment>
<comment type="caution">
    <text evidence="9">The sequence shown here is derived from an EMBL/GenBank/DDBJ whole genome shotgun (WGS) entry which is preliminary data.</text>
</comment>
<evidence type="ECO:0000256" key="3">
    <source>
        <dbReference type="ARBA" id="ARBA00022475"/>
    </source>
</evidence>
<feature type="domain" description="Acyltransferase 3" evidence="8">
    <location>
        <begin position="24"/>
        <end position="333"/>
    </location>
</feature>
<dbReference type="EMBL" id="JACHGY010000001">
    <property type="protein sequence ID" value="MBB6431566.1"/>
    <property type="molecule type" value="Genomic_DNA"/>
</dbReference>
<keyword evidence="5 7" id="KW-1133">Transmembrane helix</keyword>
<protein>
    <submittedName>
        <fullName evidence="9">Surface polysaccharide O-acyltransferase-like enzyme</fullName>
    </submittedName>
</protein>
<keyword evidence="6 7" id="KW-0472">Membrane</keyword>
<feature type="transmembrane region" description="Helical" evidence="7">
    <location>
        <begin position="269"/>
        <end position="289"/>
    </location>
</feature>
<evidence type="ECO:0000256" key="5">
    <source>
        <dbReference type="ARBA" id="ARBA00022989"/>
    </source>
</evidence>
<dbReference type="GO" id="GO:0016413">
    <property type="term" value="F:O-acetyltransferase activity"/>
    <property type="evidence" value="ECO:0007669"/>
    <property type="project" value="TreeGrafter"/>
</dbReference>
<gene>
    <name evidence="9" type="ORF">HNQ40_003372</name>
</gene>
<feature type="transmembrane region" description="Helical" evidence="7">
    <location>
        <begin position="85"/>
        <end position="106"/>
    </location>
</feature>
<keyword evidence="10" id="KW-1185">Reference proteome</keyword>
<keyword evidence="9" id="KW-0012">Acyltransferase</keyword>
<sequence length="371" mass="41080">MGRGPQTDCAPSASAKPSPRYPLLDALRIVAMMDIVSIHVTKHYLLWGMGLPVFIIVAVALGVRKPELPGWGELPEAARKRAARVLWPWVVWTVFFGLNRVFWAGLDPEKSVEGLFYPWMILGGTSMHLWFLPFIFVAELAVLGLLAPLRRVPTGVIIAVSIALATGCIVLTGAMYDQATTVYGGMTMGSDDYAERAALYGWTVRKSWLFGTASVFLGIALGRTLSLSVTPEGRSNPAPRQWLLAGALAMFGLYYVWKCFDNPIIHGHAIWQWWRQAFAFLAVALAVQVTGKTPAWLMRIAILTMGIYLLHGWVGSRFGQLLGALYETAAWKVLFPVGIVMHNRFGKLAVIWLLTALLVMLLRRTKAKQVL</sequence>